<dbReference type="InterPro" id="IPR036388">
    <property type="entry name" value="WH-like_DNA-bd_sf"/>
</dbReference>
<dbReference type="InterPro" id="IPR007627">
    <property type="entry name" value="RNA_pol_sigma70_r2"/>
</dbReference>
<evidence type="ECO:0000256" key="5">
    <source>
        <dbReference type="ARBA" id="ARBA00023163"/>
    </source>
</evidence>
<reference evidence="7" key="2">
    <citation type="journal article" date="2021" name="PeerJ">
        <title>Extensive microbial diversity within the chicken gut microbiome revealed by metagenomics and culture.</title>
        <authorList>
            <person name="Gilroy R."/>
            <person name="Ravi A."/>
            <person name="Getino M."/>
            <person name="Pursley I."/>
            <person name="Horton D.L."/>
            <person name="Alikhan N.F."/>
            <person name="Baker D."/>
            <person name="Gharbi K."/>
            <person name="Hall N."/>
            <person name="Watson M."/>
            <person name="Adriaenssens E.M."/>
            <person name="Foster-Nyarko E."/>
            <person name="Jarju S."/>
            <person name="Secka A."/>
            <person name="Antonio M."/>
            <person name="Oren A."/>
            <person name="Chaudhuri R.R."/>
            <person name="La Ragione R."/>
            <person name="Hildebrand F."/>
            <person name="Pallen M.J."/>
        </authorList>
    </citation>
    <scope>NUCLEOTIDE SEQUENCE</scope>
    <source>
        <strain evidence="7">11300</strain>
    </source>
</reference>
<feature type="domain" description="RNA polymerase sigma-70 region 2" evidence="6">
    <location>
        <begin position="23"/>
        <end position="87"/>
    </location>
</feature>
<dbReference type="Proteomes" id="UP000824091">
    <property type="component" value="Unassembled WGS sequence"/>
</dbReference>
<keyword evidence="5" id="KW-0804">Transcription</keyword>
<evidence type="ECO:0000256" key="2">
    <source>
        <dbReference type="ARBA" id="ARBA00023015"/>
    </source>
</evidence>
<evidence type="ECO:0000256" key="1">
    <source>
        <dbReference type="ARBA" id="ARBA00010641"/>
    </source>
</evidence>
<dbReference type="SUPFAM" id="SSF88946">
    <property type="entry name" value="Sigma2 domain of RNA polymerase sigma factors"/>
    <property type="match status" value="1"/>
</dbReference>
<dbReference type="PANTHER" id="PTHR43133:SF8">
    <property type="entry name" value="RNA POLYMERASE SIGMA FACTOR HI_1459-RELATED"/>
    <property type="match status" value="1"/>
</dbReference>
<dbReference type="NCBIfam" id="TIGR02937">
    <property type="entry name" value="sigma70-ECF"/>
    <property type="match status" value="1"/>
</dbReference>
<dbReference type="GO" id="GO:0003677">
    <property type="term" value="F:DNA binding"/>
    <property type="evidence" value="ECO:0007669"/>
    <property type="project" value="UniProtKB-KW"/>
</dbReference>
<dbReference type="AlphaFoldDB" id="A0A9D1I4T9"/>
<sequence>MEDSKIIDMYWQRDERAIEETDRQYGGYLLKIAVNILADREDGRESVNDTYLKAWESMPPHRPEVLRLYLAKITRRTAIDIFRRKTRQKRGASQYEESLSELSECFSGGDRTQEAVDSRLLAEAIGEWLRGLTPQQRGVFLSRYYFMDPIRDIGGYYGFSQSKVKSMLMRLRADLKDRLEKEGFAV</sequence>
<organism evidence="7 8">
    <name type="scientific">Candidatus Fimisoma avicola</name>
    <dbReference type="NCBI Taxonomy" id="2840826"/>
    <lineage>
        <taxon>Bacteria</taxon>
        <taxon>Bacillati</taxon>
        <taxon>Bacillota</taxon>
        <taxon>Clostridia</taxon>
        <taxon>Eubacteriales</taxon>
        <taxon>Candidatus Fimisoma</taxon>
    </lineage>
</organism>
<reference evidence="7" key="1">
    <citation type="submission" date="2020-10" db="EMBL/GenBank/DDBJ databases">
        <authorList>
            <person name="Gilroy R."/>
        </authorList>
    </citation>
    <scope>NUCLEOTIDE SEQUENCE</scope>
    <source>
        <strain evidence="7">11300</strain>
    </source>
</reference>
<dbReference type="InterPro" id="IPR039425">
    <property type="entry name" value="RNA_pol_sigma-70-like"/>
</dbReference>
<keyword evidence="4" id="KW-0238">DNA-binding</keyword>
<evidence type="ECO:0000256" key="3">
    <source>
        <dbReference type="ARBA" id="ARBA00023082"/>
    </source>
</evidence>
<dbReference type="InterPro" id="IPR013324">
    <property type="entry name" value="RNA_pol_sigma_r3/r4-like"/>
</dbReference>
<dbReference type="Gene3D" id="1.10.1740.10">
    <property type="match status" value="1"/>
</dbReference>
<evidence type="ECO:0000256" key="4">
    <source>
        <dbReference type="ARBA" id="ARBA00023125"/>
    </source>
</evidence>
<dbReference type="EMBL" id="DVMO01000015">
    <property type="protein sequence ID" value="HIU26935.1"/>
    <property type="molecule type" value="Genomic_DNA"/>
</dbReference>
<comment type="caution">
    <text evidence="7">The sequence shown here is derived from an EMBL/GenBank/DDBJ whole genome shotgun (WGS) entry which is preliminary data.</text>
</comment>
<protein>
    <submittedName>
        <fullName evidence="7">RNA polymerase sigma factor</fullName>
    </submittedName>
</protein>
<dbReference type="Gene3D" id="1.10.10.10">
    <property type="entry name" value="Winged helix-like DNA-binding domain superfamily/Winged helix DNA-binding domain"/>
    <property type="match status" value="1"/>
</dbReference>
<evidence type="ECO:0000313" key="8">
    <source>
        <dbReference type="Proteomes" id="UP000824091"/>
    </source>
</evidence>
<dbReference type="Pfam" id="PF04542">
    <property type="entry name" value="Sigma70_r2"/>
    <property type="match status" value="1"/>
</dbReference>
<dbReference type="PANTHER" id="PTHR43133">
    <property type="entry name" value="RNA POLYMERASE ECF-TYPE SIGMA FACTO"/>
    <property type="match status" value="1"/>
</dbReference>
<keyword evidence="2" id="KW-0805">Transcription regulation</keyword>
<dbReference type="InterPro" id="IPR013325">
    <property type="entry name" value="RNA_pol_sigma_r2"/>
</dbReference>
<dbReference type="GO" id="GO:0016987">
    <property type="term" value="F:sigma factor activity"/>
    <property type="evidence" value="ECO:0007669"/>
    <property type="project" value="UniProtKB-KW"/>
</dbReference>
<name>A0A9D1I4T9_9FIRM</name>
<dbReference type="GO" id="GO:0006352">
    <property type="term" value="P:DNA-templated transcription initiation"/>
    <property type="evidence" value="ECO:0007669"/>
    <property type="project" value="InterPro"/>
</dbReference>
<comment type="similarity">
    <text evidence="1">Belongs to the sigma-70 factor family. ECF subfamily.</text>
</comment>
<evidence type="ECO:0000259" key="6">
    <source>
        <dbReference type="Pfam" id="PF04542"/>
    </source>
</evidence>
<gene>
    <name evidence="7" type="ORF">IAD16_00960</name>
</gene>
<evidence type="ECO:0000313" key="7">
    <source>
        <dbReference type="EMBL" id="HIU26935.1"/>
    </source>
</evidence>
<dbReference type="SUPFAM" id="SSF88659">
    <property type="entry name" value="Sigma3 and sigma4 domains of RNA polymerase sigma factors"/>
    <property type="match status" value="1"/>
</dbReference>
<keyword evidence="3" id="KW-0731">Sigma factor</keyword>
<proteinExistence type="inferred from homology"/>
<dbReference type="InterPro" id="IPR014284">
    <property type="entry name" value="RNA_pol_sigma-70_dom"/>
</dbReference>
<accession>A0A9D1I4T9</accession>